<dbReference type="PROSITE" id="PS50005">
    <property type="entry name" value="TPR"/>
    <property type="match status" value="3"/>
</dbReference>
<dbReference type="PROSITE" id="PS51257">
    <property type="entry name" value="PROKAR_LIPOPROTEIN"/>
    <property type="match status" value="1"/>
</dbReference>
<keyword evidence="1" id="KW-0677">Repeat</keyword>
<name>A0A382JXW3_9ZZZZ</name>
<keyword evidence="2" id="KW-0802">TPR repeat</keyword>
<dbReference type="InterPro" id="IPR011990">
    <property type="entry name" value="TPR-like_helical_dom_sf"/>
</dbReference>
<feature type="region of interest" description="Disordered" evidence="3">
    <location>
        <begin position="270"/>
        <end position="313"/>
    </location>
</feature>
<gene>
    <name evidence="4" type="ORF">METZ01_LOCUS269036</name>
</gene>
<feature type="non-terminal residue" evidence="4">
    <location>
        <position position="313"/>
    </location>
</feature>
<dbReference type="PROSITE" id="PS50293">
    <property type="entry name" value="TPR_REGION"/>
    <property type="match status" value="1"/>
</dbReference>
<proteinExistence type="predicted"/>
<evidence type="ECO:0000313" key="4">
    <source>
        <dbReference type="EMBL" id="SVC16182.1"/>
    </source>
</evidence>
<dbReference type="InterPro" id="IPR050498">
    <property type="entry name" value="Ycf3"/>
</dbReference>
<dbReference type="AlphaFoldDB" id="A0A382JXW3"/>
<dbReference type="SMART" id="SM00028">
    <property type="entry name" value="TPR"/>
    <property type="match status" value="4"/>
</dbReference>
<organism evidence="4">
    <name type="scientific">marine metagenome</name>
    <dbReference type="NCBI Taxonomy" id="408172"/>
    <lineage>
        <taxon>unclassified sequences</taxon>
        <taxon>metagenomes</taxon>
        <taxon>ecological metagenomes</taxon>
    </lineage>
</organism>
<dbReference type="EMBL" id="UINC01076736">
    <property type="protein sequence ID" value="SVC16182.1"/>
    <property type="molecule type" value="Genomic_DNA"/>
</dbReference>
<feature type="compositionally biased region" description="Low complexity" evidence="3">
    <location>
        <begin position="274"/>
        <end position="290"/>
    </location>
</feature>
<protein>
    <submittedName>
        <fullName evidence="4">Uncharacterized protein</fullName>
    </submittedName>
</protein>
<dbReference type="InterPro" id="IPR019734">
    <property type="entry name" value="TPR_rpt"/>
</dbReference>
<dbReference type="PANTHER" id="PTHR44858:SF1">
    <property type="entry name" value="UDP-N-ACETYLGLUCOSAMINE--PEPTIDE N-ACETYLGLUCOSAMINYLTRANSFERASE SPINDLY-RELATED"/>
    <property type="match status" value="1"/>
</dbReference>
<evidence type="ECO:0000256" key="3">
    <source>
        <dbReference type="SAM" id="MobiDB-lite"/>
    </source>
</evidence>
<evidence type="ECO:0000256" key="1">
    <source>
        <dbReference type="ARBA" id="ARBA00022737"/>
    </source>
</evidence>
<dbReference type="PANTHER" id="PTHR44858">
    <property type="entry name" value="TETRATRICOPEPTIDE REPEAT PROTEIN 6"/>
    <property type="match status" value="1"/>
</dbReference>
<dbReference type="Pfam" id="PF13424">
    <property type="entry name" value="TPR_12"/>
    <property type="match status" value="1"/>
</dbReference>
<dbReference type="SUPFAM" id="SSF48452">
    <property type="entry name" value="TPR-like"/>
    <property type="match status" value="2"/>
</dbReference>
<accession>A0A382JXW3</accession>
<dbReference type="Gene3D" id="1.25.40.10">
    <property type="entry name" value="Tetratricopeptide repeat domain"/>
    <property type="match status" value="3"/>
</dbReference>
<dbReference type="Pfam" id="PF13181">
    <property type="entry name" value="TPR_8"/>
    <property type="match status" value="2"/>
</dbReference>
<evidence type="ECO:0000256" key="2">
    <source>
        <dbReference type="ARBA" id="ARBA00022803"/>
    </source>
</evidence>
<sequence length="313" mass="35599">MKKKIYLAALILGLSCLGLNANAEETPLTSLDTRQYAERIEEFKVLIKENWHNTKAHNDLGEVYLKLVQLDRAEEEFKAALETDRVYSIGPFLFGDIKTDAERYQSKIYDFKEVIAQNHEFARSYHNLGSVRLAQKRPDLAKKKYEEALRINPEYAKAYNGLGMVYEELGQLDQAIEEYKTALFLDENNAVANYNIGLAYNKKNNRKKSVFYLTKARELYKKKENVSKEKYLDNLVAHLGKTYVEPKPEIKTVSTVSEELNQVTKVSLNEAATSGNHSSVSSNSPYENTSLIDQEINDSEIKEASTKAAATET</sequence>
<reference evidence="4" key="1">
    <citation type="submission" date="2018-05" db="EMBL/GenBank/DDBJ databases">
        <authorList>
            <person name="Lanie J.A."/>
            <person name="Ng W.-L."/>
            <person name="Kazmierczak K.M."/>
            <person name="Andrzejewski T.M."/>
            <person name="Davidsen T.M."/>
            <person name="Wayne K.J."/>
            <person name="Tettelin H."/>
            <person name="Glass J.I."/>
            <person name="Rusch D."/>
            <person name="Podicherti R."/>
            <person name="Tsui H.-C.T."/>
            <person name="Winkler M.E."/>
        </authorList>
    </citation>
    <scope>NUCLEOTIDE SEQUENCE</scope>
</reference>